<dbReference type="InterPro" id="IPR003661">
    <property type="entry name" value="HisK_dim/P_dom"/>
</dbReference>
<dbReference type="Gene3D" id="3.30.450.20">
    <property type="entry name" value="PAS domain"/>
    <property type="match status" value="1"/>
</dbReference>
<reference evidence="11" key="1">
    <citation type="journal article" date="2012" name="Stand. Genomic Sci.">
        <title>Complete genome sequence of Halopiger xanaduensis type strain (SH-6(T)).</title>
        <authorList>
            <person name="Anderson I."/>
            <person name="Tindall B.J."/>
            <person name="Rohde M."/>
            <person name="Lucas S."/>
            <person name="Han J."/>
            <person name="Lapidus A."/>
            <person name="Cheng J.F."/>
            <person name="Goodwin L."/>
            <person name="Pitluck S."/>
            <person name="Peters L."/>
            <person name="Pati A."/>
            <person name="Mikhailova N."/>
            <person name="Pagani I."/>
            <person name="Teshima H."/>
            <person name="Han C."/>
            <person name="Tapia R."/>
            <person name="Land M."/>
            <person name="Woyke T."/>
            <person name="Klenk H.P."/>
            <person name="Kyrpides N."/>
            <person name="Ivanova N."/>
        </authorList>
    </citation>
    <scope>NUCLEOTIDE SEQUENCE [LARGE SCALE GENOMIC DNA]</scope>
    <source>
        <strain evidence="11">DSM 18323 / JCM 14033 / SH-6</strain>
        <plasmid evidence="11">Plasmid pHALXA01</plasmid>
    </source>
</reference>
<dbReference type="FunFam" id="3.30.565.10:FF:000006">
    <property type="entry name" value="Sensor histidine kinase WalK"/>
    <property type="match status" value="1"/>
</dbReference>
<dbReference type="InterPro" id="IPR004358">
    <property type="entry name" value="Sig_transdc_His_kin-like_C"/>
</dbReference>
<comment type="catalytic activity">
    <reaction evidence="1">
        <text>ATP + protein L-histidine = ADP + protein N-phospho-L-histidine.</text>
        <dbReference type="EC" id="2.7.13.3"/>
    </reaction>
</comment>
<dbReference type="EMBL" id="CP002840">
    <property type="protein sequence ID" value="AEH39233.1"/>
    <property type="molecule type" value="Genomic_DNA"/>
</dbReference>
<keyword evidence="10" id="KW-0614">Plasmid</keyword>
<evidence type="ECO:0000259" key="9">
    <source>
        <dbReference type="PROSITE" id="PS50113"/>
    </source>
</evidence>
<dbReference type="GO" id="GO:0000155">
    <property type="term" value="F:phosphorelay sensor kinase activity"/>
    <property type="evidence" value="ECO:0007669"/>
    <property type="project" value="InterPro"/>
</dbReference>
<dbReference type="Pfam" id="PF16926">
    <property type="entry name" value="HisKA_4TM"/>
    <property type="match status" value="1"/>
</dbReference>
<dbReference type="Gene3D" id="3.30.565.10">
    <property type="entry name" value="Histidine kinase-like ATPase, C-terminal domain"/>
    <property type="match status" value="1"/>
</dbReference>
<dbReference type="Pfam" id="PF00512">
    <property type="entry name" value="HisKA"/>
    <property type="match status" value="1"/>
</dbReference>
<dbReference type="NCBIfam" id="TIGR00229">
    <property type="entry name" value="sensory_box"/>
    <property type="match status" value="1"/>
</dbReference>
<evidence type="ECO:0000313" key="11">
    <source>
        <dbReference type="Proteomes" id="UP000006794"/>
    </source>
</evidence>
<keyword evidence="3" id="KW-0597">Phosphoprotein</keyword>
<dbReference type="KEGG" id="hxa:Halxa_0654"/>
<keyword evidence="5 10" id="KW-0418">Kinase</keyword>
<evidence type="ECO:0000256" key="1">
    <source>
        <dbReference type="ARBA" id="ARBA00000085"/>
    </source>
</evidence>
<evidence type="ECO:0000313" key="10">
    <source>
        <dbReference type="EMBL" id="AEH39233.1"/>
    </source>
</evidence>
<dbReference type="Pfam" id="PF08448">
    <property type="entry name" value="PAS_4"/>
    <property type="match status" value="1"/>
</dbReference>
<dbReference type="InterPro" id="IPR013656">
    <property type="entry name" value="PAS_4"/>
</dbReference>
<evidence type="ECO:0000256" key="4">
    <source>
        <dbReference type="ARBA" id="ARBA00022679"/>
    </source>
</evidence>
<dbReference type="AlphaFoldDB" id="F8DDX8"/>
<gene>
    <name evidence="10" type="ordered locus">Halxa_0654</name>
</gene>
<protein>
    <recommendedName>
        <fullName evidence="2">histidine kinase</fullName>
        <ecNumber evidence="2">2.7.13.3</ecNumber>
    </recommendedName>
</protein>
<dbReference type="SMART" id="SM00387">
    <property type="entry name" value="HATPase_c"/>
    <property type="match status" value="1"/>
</dbReference>
<evidence type="ECO:0000256" key="6">
    <source>
        <dbReference type="SAM" id="Coils"/>
    </source>
</evidence>
<dbReference type="InterPro" id="IPR036097">
    <property type="entry name" value="HisK_dim/P_sf"/>
</dbReference>
<feature type="domain" description="Histidine kinase" evidence="8">
    <location>
        <begin position="243"/>
        <end position="456"/>
    </location>
</feature>
<dbReference type="SUPFAM" id="SSF55874">
    <property type="entry name" value="ATPase domain of HSP90 chaperone/DNA topoisomerase II/histidine kinase"/>
    <property type="match status" value="1"/>
</dbReference>
<keyword evidence="7" id="KW-0472">Membrane</keyword>
<dbReference type="InterPro" id="IPR000014">
    <property type="entry name" value="PAS"/>
</dbReference>
<dbReference type="PROSITE" id="PS50109">
    <property type="entry name" value="HIS_KIN"/>
    <property type="match status" value="1"/>
</dbReference>
<evidence type="ECO:0000256" key="2">
    <source>
        <dbReference type="ARBA" id="ARBA00012438"/>
    </source>
</evidence>
<dbReference type="Proteomes" id="UP000006794">
    <property type="component" value="Plasmid pHALXA01"/>
</dbReference>
<keyword evidence="7" id="KW-0812">Transmembrane</keyword>
<feature type="transmembrane region" description="Helical" evidence="7">
    <location>
        <begin position="21"/>
        <end position="44"/>
    </location>
</feature>
<dbReference type="InterPro" id="IPR036890">
    <property type="entry name" value="HATPase_C_sf"/>
</dbReference>
<dbReference type="SUPFAM" id="SSF55785">
    <property type="entry name" value="PYP-like sensor domain (PAS domain)"/>
    <property type="match status" value="1"/>
</dbReference>
<dbReference type="InterPro" id="IPR005467">
    <property type="entry name" value="His_kinase_dom"/>
</dbReference>
<evidence type="ECO:0000256" key="3">
    <source>
        <dbReference type="ARBA" id="ARBA00022553"/>
    </source>
</evidence>
<evidence type="ECO:0000256" key="5">
    <source>
        <dbReference type="ARBA" id="ARBA00022777"/>
    </source>
</evidence>
<sequence>MLFYWGYRLPQTDIRPEFFDTVAVWCFRAVAVMVGILVFIALVADLNDPAHNFLILPALAAVAGTGAGRHDARAKTRTYTLKQRNQELQETQAELEETVDQLQESEQRYRTLAENFPNGAVALLDDELRYTIVGGQGFEPLDFGAEDLQGEQIQDVYSGEILEMIESNYRETLAGEPTSFELTVQGRVFEFRTHPLTDDDGDVYAILAMTQDITERKQYEEKLEQLVADLEESNKRLEQFAYAASHDLQEPLRMVSSYLQLIERRYGEKLDEEGKELFEYALDGAERMRSMIDGLLQYSRIETMGSEFRPVDLDSVFDDVCEDLQVTIEESGAEITADRLPRVKGDENQLRQLVQNLLSNAIKYSGEEPPRVHVSAERNGEEWVVSVADHGIGIDPEDQEQIFEVFEGLHADGEYAGTGIGLAVCERIVERHGGEIWVESEPGEGSTFSFTLPAVADSVI</sequence>
<organism evidence="10 11">
    <name type="scientific">Halopiger xanaduensis (strain DSM 18323 / JCM 14033 / SH-6)</name>
    <dbReference type="NCBI Taxonomy" id="797210"/>
    <lineage>
        <taxon>Archaea</taxon>
        <taxon>Methanobacteriati</taxon>
        <taxon>Methanobacteriota</taxon>
        <taxon>Stenosarchaea group</taxon>
        <taxon>Halobacteria</taxon>
        <taxon>Halobacteriales</taxon>
        <taxon>Natrialbaceae</taxon>
        <taxon>Halopiger</taxon>
    </lineage>
</organism>
<feature type="coiled-coil region" evidence="6">
    <location>
        <begin position="81"/>
        <end position="115"/>
    </location>
</feature>
<dbReference type="PANTHER" id="PTHR43304">
    <property type="entry name" value="PHYTOCHROME-LIKE PROTEIN CPH1"/>
    <property type="match status" value="1"/>
</dbReference>
<dbReference type="InterPro" id="IPR052162">
    <property type="entry name" value="Sensor_kinase/Photoreceptor"/>
</dbReference>
<keyword evidence="11" id="KW-1185">Reference proteome</keyword>
<dbReference type="SMART" id="SM00388">
    <property type="entry name" value="HisKA"/>
    <property type="match status" value="1"/>
</dbReference>
<dbReference type="InterPro" id="IPR035965">
    <property type="entry name" value="PAS-like_dom_sf"/>
</dbReference>
<dbReference type="SUPFAM" id="SSF47384">
    <property type="entry name" value="Homodimeric domain of signal transducing histidine kinase"/>
    <property type="match status" value="1"/>
</dbReference>
<name>F8DDX8_HALXS</name>
<evidence type="ECO:0000256" key="7">
    <source>
        <dbReference type="SAM" id="Phobius"/>
    </source>
</evidence>
<keyword evidence="7" id="KW-1133">Transmembrane helix</keyword>
<dbReference type="PRINTS" id="PR00344">
    <property type="entry name" value="BCTRLSENSOR"/>
</dbReference>
<accession>F8DDX8</accession>
<feature type="coiled-coil region" evidence="6">
    <location>
        <begin position="209"/>
        <end position="240"/>
    </location>
</feature>
<dbReference type="InterPro" id="IPR000700">
    <property type="entry name" value="PAS-assoc_C"/>
</dbReference>
<evidence type="ECO:0000259" key="8">
    <source>
        <dbReference type="PROSITE" id="PS50109"/>
    </source>
</evidence>
<dbReference type="CDD" id="cd00082">
    <property type="entry name" value="HisKA"/>
    <property type="match status" value="1"/>
</dbReference>
<dbReference type="Pfam" id="PF02518">
    <property type="entry name" value="HATPase_c"/>
    <property type="match status" value="1"/>
</dbReference>
<feature type="domain" description="PAC" evidence="9">
    <location>
        <begin position="173"/>
        <end position="225"/>
    </location>
</feature>
<dbReference type="Gene3D" id="1.10.287.130">
    <property type="match status" value="1"/>
</dbReference>
<proteinExistence type="predicted"/>
<dbReference type="HOGENOM" id="CLU_000445_114_71_2"/>
<dbReference type="EC" id="2.7.13.3" evidence="2"/>
<keyword evidence="4" id="KW-0808">Transferase</keyword>
<dbReference type="PANTHER" id="PTHR43304:SF1">
    <property type="entry name" value="PAC DOMAIN-CONTAINING PROTEIN"/>
    <property type="match status" value="1"/>
</dbReference>
<keyword evidence="6" id="KW-0175">Coiled coil</keyword>
<dbReference type="PROSITE" id="PS50113">
    <property type="entry name" value="PAC"/>
    <property type="match status" value="1"/>
</dbReference>
<geneLocation type="plasmid" evidence="10 11">
    <name>pHALXA01</name>
</geneLocation>
<dbReference type="InterPro" id="IPR003594">
    <property type="entry name" value="HATPase_dom"/>
</dbReference>
<dbReference type="InterPro" id="IPR031623">
    <property type="entry name" value="HisKA_4TM"/>
</dbReference>